<sequence>MSLSEDPYKHLKELHFMCSTMGPHGIPKDYIKIKGLTFPIDGVAKDWLYQQPILLYGET</sequence>
<proteinExistence type="predicted"/>
<name>A0A371EWH7_MUCPR</name>
<evidence type="ECO:0000313" key="1">
    <source>
        <dbReference type="EMBL" id="RDX70381.1"/>
    </source>
</evidence>
<dbReference type="OrthoDB" id="1414696at2759"/>
<protein>
    <recommendedName>
        <fullName evidence="3">Retrotransposon gag domain-containing protein</fullName>
    </recommendedName>
</protein>
<comment type="caution">
    <text evidence="1">The sequence shown here is derived from an EMBL/GenBank/DDBJ whole genome shotgun (WGS) entry which is preliminary data.</text>
</comment>
<dbReference type="AlphaFoldDB" id="A0A371EWH7"/>
<organism evidence="1 2">
    <name type="scientific">Mucuna pruriens</name>
    <name type="common">Velvet bean</name>
    <name type="synonym">Dolichos pruriens</name>
    <dbReference type="NCBI Taxonomy" id="157652"/>
    <lineage>
        <taxon>Eukaryota</taxon>
        <taxon>Viridiplantae</taxon>
        <taxon>Streptophyta</taxon>
        <taxon>Embryophyta</taxon>
        <taxon>Tracheophyta</taxon>
        <taxon>Spermatophyta</taxon>
        <taxon>Magnoliopsida</taxon>
        <taxon>eudicotyledons</taxon>
        <taxon>Gunneridae</taxon>
        <taxon>Pentapetalae</taxon>
        <taxon>rosids</taxon>
        <taxon>fabids</taxon>
        <taxon>Fabales</taxon>
        <taxon>Fabaceae</taxon>
        <taxon>Papilionoideae</taxon>
        <taxon>50 kb inversion clade</taxon>
        <taxon>NPAAA clade</taxon>
        <taxon>indigoferoid/millettioid clade</taxon>
        <taxon>Phaseoleae</taxon>
        <taxon>Mucuna</taxon>
    </lineage>
</organism>
<evidence type="ECO:0008006" key="3">
    <source>
        <dbReference type="Google" id="ProtNLM"/>
    </source>
</evidence>
<evidence type="ECO:0000313" key="2">
    <source>
        <dbReference type="Proteomes" id="UP000257109"/>
    </source>
</evidence>
<dbReference type="EMBL" id="QJKJ01011730">
    <property type="protein sequence ID" value="RDX70381.1"/>
    <property type="molecule type" value="Genomic_DNA"/>
</dbReference>
<dbReference type="Proteomes" id="UP000257109">
    <property type="component" value="Unassembled WGS sequence"/>
</dbReference>
<gene>
    <name evidence="1" type="ORF">CR513_50378</name>
</gene>
<accession>A0A371EWH7</accession>
<keyword evidence="2" id="KW-1185">Reference proteome</keyword>
<feature type="non-terminal residue" evidence="1">
    <location>
        <position position="1"/>
    </location>
</feature>
<reference evidence="1" key="1">
    <citation type="submission" date="2018-05" db="EMBL/GenBank/DDBJ databases">
        <title>Draft genome of Mucuna pruriens seed.</title>
        <authorList>
            <person name="Nnadi N.E."/>
            <person name="Vos R."/>
            <person name="Hasami M.H."/>
            <person name="Devisetty U.K."/>
            <person name="Aguiy J.C."/>
        </authorList>
    </citation>
    <scope>NUCLEOTIDE SEQUENCE [LARGE SCALE GENOMIC DNA]</scope>
    <source>
        <strain evidence="1">JCA_2017</strain>
    </source>
</reference>